<gene>
    <name evidence="2" type="ORF">ACFPZN_37035</name>
</gene>
<feature type="transmembrane region" description="Helical" evidence="1">
    <location>
        <begin position="20"/>
        <end position="38"/>
    </location>
</feature>
<protein>
    <recommendedName>
        <fullName evidence="4">Histidine kinase</fullName>
    </recommendedName>
</protein>
<dbReference type="Proteomes" id="UP001596074">
    <property type="component" value="Unassembled WGS sequence"/>
</dbReference>
<keyword evidence="1" id="KW-0812">Transmembrane</keyword>
<feature type="transmembrane region" description="Helical" evidence="1">
    <location>
        <begin position="50"/>
        <end position="70"/>
    </location>
</feature>
<feature type="transmembrane region" description="Helical" evidence="1">
    <location>
        <begin position="77"/>
        <end position="95"/>
    </location>
</feature>
<reference evidence="3" key="1">
    <citation type="journal article" date="2019" name="Int. J. Syst. Evol. Microbiol.">
        <title>The Global Catalogue of Microorganisms (GCM) 10K type strain sequencing project: providing services to taxonomists for standard genome sequencing and annotation.</title>
        <authorList>
            <consortium name="The Broad Institute Genomics Platform"/>
            <consortium name="The Broad Institute Genome Sequencing Center for Infectious Disease"/>
            <person name="Wu L."/>
            <person name="Ma J."/>
        </authorList>
    </citation>
    <scope>NUCLEOTIDE SEQUENCE [LARGE SCALE GENOMIC DNA]</scope>
    <source>
        <strain evidence="3">KCTC 42087</strain>
    </source>
</reference>
<evidence type="ECO:0000313" key="2">
    <source>
        <dbReference type="EMBL" id="MFC5751253.1"/>
    </source>
</evidence>
<evidence type="ECO:0000256" key="1">
    <source>
        <dbReference type="SAM" id="Phobius"/>
    </source>
</evidence>
<keyword evidence="1" id="KW-0472">Membrane</keyword>
<feature type="transmembrane region" description="Helical" evidence="1">
    <location>
        <begin position="153"/>
        <end position="174"/>
    </location>
</feature>
<keyword evidence="3" id="KW-1185">Reference proteome</keyword>
<feature type="transmembrane region" description="Helical" evidence="1">
    <location>
        <begin position="101"/>
        <end position="121"/>
    </location>
</feature>
<feature type="transmembrane region" description="Helical" evidence="1">
    <location>
        <begin position="128"/>
        <end position="147"/>
    </location>
</feature>
<sequence length="369" mass="38913">MAETSSADPFAVRFHRAFDVATVIAVALWQVVAVGAALLDYHDLYRSPGLAVAVWGAQLLIIACGAGSLLRRRAAAATTWTLVAVNLATGAAMAANCPAPLQLQTNWAWTSVGLIGVLLLLHRPVREVVGLLAANAGIVVVTLTAEGGMDRHAFAGVVTLLYASASIQLALMAGARVFRFSGGMAAAAAAERWEMATRETVIAEVAAARQERYREARRLIADVLRGLADGTVDTDDPDVRHRCATAEAMLRQLLAEQDDVPDPLLRLLRTGIDEAMRRGAVIDFAQVGEAPPIGEEAAAALAEVPLAVLTGARGHARVTVVSAETGHVSVSVLIDGDVAVPETAAARGITVTTDRDRDMLWVEARWDAP</sequence>
<keyword evidence="1" id="KW-1133">Transmembrane helix</keyword>
<evidence type="ECO:0000313" key="3">
    <source>
        <dbReference type="Proteomes" id="UP001596074"/>
    </source>
</evidence>
<organism evidence="2 3">
    <name type="scientific">Actinomadura rugatobispora</name>
    <dbReference type="NCBI Taxonomy" id="1994"/>
    <lineage>
        <taxon>Bacteria</taxon>
        <taxon>Bacillati</taxon>
        <taxon>Actinomycetota</taxon>
        <taxon>Actinomycetes</taxon>
        <taxon>Streptosporangiales</taxon>
        <taxon>Thermomonosporaceae</taxon>
        <taxon>Actinomadura</taxon>
    </lineage>
</organism>
<name>A0ABW1ABX8_9ACTN</name>
<dbReference type="EMBL" id="JBHSON010000066">
    <property type="protein sequence ID" value="MFC5751253.1"/>
    <property type="molecule type" value="Genomic_DNA"/>
</dbReference>
<accession>A0ABW1ABX8</accession>
<comment type="caution">
    <text evidence="2">The sequence shown here is derived from an EMBL/GenBank/DDBJ whole genome shotgun (WGS) entry which is preliminary data.</text>
</comment>
<proteinExistence type="predicted"/>
<evidence type="ECO:0008006" key="4">
    <source>
        <dbReference type="Google" id="ProtNLM"/>
    </source>
</evidence>
<dbReference type="RefSeq" id="WP_378287153.1">
    <property type="nucleotide sequence ID" value="NZ_JBHSON010000066.1"/>
</dbReference>